<evidence type="ECO:0000313" key="1">
    <source>
        <dbReference type="EMBL" id="KXT74592.1"/>
    </source>
</evidence>
<accession>A0A139NFF3</accession>
<name>A0A139NFF3_STRGN</name>
<evidence type="ECO:0000313" key="2">
    <source>
        <dbReference type="Proteomes" id="UP000070096"/>
    </source>
</evidence>
<gene>
    <name evidence="1" type="ORF">SGODD07_00174</name>
</gene>
<dbReference type="AlphaFoldDB" id="A0A139NFF3"/>
<reference evidence="1 2" key="1">
    <citation type="submission" date="2016-01" db="EMBL/GenBank/DDBJ databases">
        <title>Highly variable Streptococcus oralis are common among viridans streptococci isolated from primates.</title>
        <authorList>
            <person name="Denapaite D."/>
            <person name="Rieger M."/>
            <person name="Koendgen S."/>
            <person name="Brueckner R."/>
            <person name="Ochigava I."/>
            <person name="Kappeler P."/>
            <person name="Maetz-Rensing K."/>
            <person name="Leendertz F."/>
            <person name="Hakenbeck R."/>
        </authorList>
    </citation>
    <scope>NUCLEOTIDE SEQUENCE [LARGE SCALE GENOMIC DNA]</scope>
    <source>
        <strain evidence="1 2">DD07</strain>
    </source>
</reference>
<dbReference type="EMBL" id="LQRC01000026">
    <property type="protein sequence ID" value="KXT74592.1"/>
    <property type="molecule type" value="Genomic_DNA"/>
</dbReference>
<protein>
    <submittedName>
        <fullName evidence="1">Uncharacterized protein</fullName>
    </submittedName>
</protein>
<comment type="caution">
    <text evidence="1">The sequence shown here is derived from an EMBL/GenBank/DDBJ whole genome shotgun (WGS) entry which is preliminary data.</text>
</comment>
<dbReference type="Proteomes" id="UP000070096">
    <property type="component" value="Unassembled WGS sequence"/>
</dbReference>
<dbReference type="PATRIC" id="fig|1302.21.peg.196"/>
<proteinExistence type="predicted"/>
<organism evidence="1 2">
    <name type="scientific">Streptococcus gordonii</name>
    <dbReference type="NCBI Taxonomy" id="1302"/>
    <lineage>
        <taxon>Bacteria</taxon>
        <taxon>Bacillati</taxon>
        <taxon>Bacillota</taxon>
        <taxon>Bacilli</taxon>
        <taxon>Lactobacillales</taxon>
        <taxon>Streptococcaceae</taxon>
        <taxon>Streptococcus</taxon>
    </lineage>
</organism>
<sequence length="85" mass="9602">MTFYVYVLSQASQKNGVSLASSSASKSSGSVWNETANSSSNKEVKKTINIPYHQIILSRLIFWSQLAKQKNGWWKGCLKMVRLIF</sequence>